<organism evidence="1 2">
    <name type="scientific">Heyndrickxia vini</name>
    <dbReference type="NCBI Taxonomy" id="1476025"/>
    <lineage>
        <taxon>Bacteria</taxon>
        <taxon>Bacillati</taxon>
        <taxon>Bacillota</taxon>
        <taxon>Bacilli</taxon>
        <taxon>Bacillales</taxon>
        <taxon>Bacillaceae</taxon>
        <taxon>Heyndrickxia</taxon>
    </lineage>
</organism>
<reference evidence="1 2" key="1">
    <citation type="submission" date="2020-11" db="EMBL/GenBank/DDBJ databases">
        <title>Taxonomic evaluation of the Bacillus sporothermodurans group of bacteria based on whole genome sequences.</title>
        <authorList>
            <person name="Fiedler G."/>
            <person name="Herbstmann A.-D."/>
            <person name="Doll E."/>
            <person name="Wenning M."/>
            <person name="Brinks E."/>
            <person name="Kabisch J."/>
            <person name="Breitenwieser F."/>
            <person name="Lappann M."/>
            <person name="Boehnlein C."/>
            <person name="Franz C."/>
        </authorList>
    </citation>
    <scope>NUCLEOTIDE SEQUENCE [LARGE SCALE GENOMIC DNA]</scope>
    <source>
        <strain evidence="1 2">JCM 19841</strain>
    </source>
</reference>
<keyword evidence="2" id="KW-1185">Reference proteome</keyword>
<protein>
    <recommendedName>
        <fullName evidence="3">DUF3951 domain-containing protein</fullName>
    </recommendedName>
</protein>
<gene>
    <name evidence="1" type="ORF">I5776_02420</name>
</gene>
<accession>A0ABX7E3G3</accession>
<evidence type="ECO:0008006" key="3">
    <source>
        <dbReference type="Google" id="ProtNLM"/>
    </source>
</evidence>
<proteinExistence type="predicted"/>
<dbReference type="EMBL" id="CP065425">
    <property type="protein sequence ID" value="QQZ09853.1"/>
    <property type="molecule type" value="Genomic_DNA"/>
</dbReference>
<sequence length="45" mass="5291">MVYLFIFFIVLIVGMIIVKAKRKRKLPSNRYTPFDDIISGKSEKD</sequence>
<evidence type="ECO:0000313" key="2">
    <source>
        <dbReference type="Proteomes" id="UP000595691"/>
    </source>
</evidence>
<dbReference type="RefSeq" id="WP_202778805.1">
    <property type="nucleotide sequence ID" value="NZ_CP065425.1"/>
</dbReference>
<dbReference type="Proteomes" id="UP000595691">
    <property type="component" value="Chromosome"/>
</dbReference>
<name>A0ABX7E3G3_9BACI</name>
<evidence type="ECO:0000313" key="1">
    <source>
        <dbReference type="EMBL" id="QQZ09853.1"/>
    </source>
</evidence>